<dbReference type="Pfam" id="PF01585">
    <property type="entry name" value="G-patch"/>
    <property type="match status" value="1"/>
</dbReference>
<feature type="compositionally biased region" description="Polar residues" evidence="1">
    <location>
        <begin position="1017"/>
        <end position="1027"/>
    </location>
</feature>
<evidence type="ECO:0000259" key="2">
    <source>
        <dbReference type="PROSITE" id="PS50174"/>
    </source>
</evidence>
<feature type="compositionally biased region" description="Low complexity" evidence="1">
    <location>
        <begin position="195"/>
        <end position="206"/>
    </location>
</feature>
<dbReference type="GO" id="GO:0003676">
    <property type="term" value="F:nucleic acid binding"/>
    <property type="evidence" value="ECO:0007669"/>
    <property type="project" value="InterPro"/>
</dbReference>
<evidence type="ECO:0000256" key="1">
    <source>
        <dbReference type="SAM" id="MobiDB-lite"/>
    </source>
</evidence>
<dbReference type="InterPro" id="IPR000467">
    <property type="entry name" value="G_patch_dom"/>
</dbReference>
<feature type="compositionally biased region" description="Low complexity" evidence="1">
    <location>
        <begin position="506"/>
        <end position="518"/>
    </location>
</feature>
<feature type="region of interest" description="Disordered" evidence="1">
    <location>
        <begin position="49"/>
        <end position="70"/>
    </location>
</feature>
<feature type="compositionally biased region" description="Acidic residues" evidence="1">
    <location>
        <begin position="1042"/>
        <end position="1057"/>
    </location>
</feature>
<dbReference type="EMBL" id="NWSH01000684">
    <property type="protein sequence ID" value="PCG74807.1"/>
    <property type="molecule type" value="Genomic_DNA"/>
</dbReference>
<reference evidence="3" key="1">
    <citation type="submission" date="2017-09" db="EMBL/GenBank/DDBJ databases">
        <title>Contemporary evolution of a Lepidopteran species, Heliothis virescens, in response to modern agricultural practices.</title>
        <authorList>
            <person name="Fritz M.L."/>
            <person name="Deyonke A.M."/>
            <person name="Papanicolaou A."/>
            <person name="Micinski S."/>
            <person name="Westbrook J."/>
            <person name="Gould F."/>
        </authorList>
    </citation>
    <scope>NUCLEOTIDE SEQUENCE [LARGE SCALE GENOMIC DNA]</scope>
    <source>
        <strain evidence="3">HvINT-</strain>
        <tissue evidence="3">Whole body</tissue>
    </source>
</reference>
<gene>
    <name evidence="3" type="ORF">B5V51_12717</name>
</gene>
<dbReference type="PROSITE" id="PS50174">
    <property type="entry name" value="G_PATCH"/>
    <property type="match status" value="1"/>
</dbReference>
<accession>A0A2A4JRY9</accession>
<feature type="domain" description="G-patch" evidence="2">
    <location>
        <begin position="577"/>
        <end position="623"/>
    </location>
</feature>
<comment type="caution">
    <text evidence="3">The sequence shown here is derived from an EMBL/GenBank/DDBJ whole genome shotgun (WGS) entry which is preliminary data.</text>
</comment>
<feature type="region of interest" description="Disordered" evidence="1">
    <location>
        <begin position="195"/>
        <end position="215"/>
    </location>
</feature>
<feature type="compositionally biased region" description="Basic residues" evidence="1">
    <location>
        <begin position="526"/>
        <end position="537"/>
    </location>
</feature>
<proteinExistence type="predicted"/>
<dbReference type="InterPro" id="IPR031961">
    <property type="entry name" value="DUF4780"/>
</dbReference>
<feature type="region of interest" description="Disordered" evidence="1">
    <location>
        <begin position="505"/>
        <end position="545"/>
    </location>
</feature>
<protein>
    <recommendedName>
        <fullName evidence="2">G-patch domain-containing protein</fullName>
    </recommendedName>
</protein>
<organism evidence="3">
    <name type="scientific">Heliothis virescens</name>
    <name type="common">Tobacco budworm moth</name>
    <dbReference type="NCBI Taxonomy" id="7102"/>
    <lineage>
        <taxon>Eukaryota</taxon>
        <taxon>Metazoa</taxon>
        <taxon>Ecdysozoa</taxon>
        <taxon>Arthropoda</taxon>
        <taxon>Hexapoda</taxon>
        <taxon>Insecta</taxon>
        <taxon>Pterygota</taxon>
        <taxon>Neoptera</taxon>
        <taxon>Endopterygota</taxon>
        <taxon>Lepidoptera</taxon>
        <taxon>Glossata</taxon>
        <taxon>Ditrysia</taxon>
        <taxon>Noctuoidea</taxon>
        <taxon>Noctuidae</taxon>
        <taxon>Heliothinae</taxon>
        <taxon>Heliothis</taxon>
    </lineage>
</organism>
<feature type="region of interest" description="Disordered" evidence="1">
    <location>
        <begin position="719"/>
        <end position="739"/>
    </location>
</feature>
<feature type="compositionally biased region" description="Low complexity" evidence="1">
    <location>
        <begin position="1028"/>
        <end position="1041"/>
    </location>
</feature>
<feature type="region of interest" description="Disordered" evidence="1">
    <location>
        <begin position="1011"/>
        <end position="1066"/>
    </location>
</feature>
<evidence type="ECO:0000313" key="3">
    <source>
        <dbReference type="EMBL" id="PCG74807.1"/>
    </source>
</evidence>
<sequence>MPRGSKCKYFPPQKNNNNERTEFIDDSMICDEWVDVTDKYVLKNTPTTLPVANENPPPKSDTSCSEIGLFNSPRNKKRKLKMPLTFDEIVVKLNFNTLNSKFVKLLQFLESGNDEMFFPSLTKQYEDFFKMIVQDINILKSRSLDTYRDVCDKIIEVASFKNSGYLLTYNYDYRMEFKNTVLVIKKVYTKSPMNVEESSSSKSDQPSPLPEMEPVQPAKRFKDSISNGFKIHCLRTALAFVKNNVTVNVEFPELSSEQAEFMQLLLESVITFADCGNDIEVNELYRALWEAVKIHSTKYDFRINTVDSYGEKKKPQLKPKAQRKLTKIKNRSAFIYRLPRTFVYNAFETVIEFLADDKRLKMIVFPTNEDEVVFYRKCIEWTGPEHAGIFDGEYKPYYDKIVEYLTYIKCEVSKSSKQGYYKISGIREVTYTKKPKLLPNGKPVVKPPNLPKPDQIEFKVPTVYTSLRNKKKNKKLKKKNLVKVKTPKNKKSVVGVSENRISVKYSDTSSEISSSSRDASQERKVQPTKKAKKIKKALPKETEITPRAPICNSKMTRWQSETARKEQLKEALSVPVQSDKAMKMMLSMGWSGGALGARGNGITEPIMPALDIPKGYGFGAYKITPQSEISKKPEIPKTVTVWSTDTNEDRQTRSENDIIVEKTKELLLEKPCFDKLMKGLVGRPKTDPEIIDLDEYPDTDNTTNVGRNVTKTAPKVKMSKAERKAKNKKSKAKVPTQTRHSALLTQNPGSDVKFEPRKFRGEVLETVLELLITDTESKTLSYDIPITQKNKQYITHLLKHLKYRTNVLVAWNQQCLADEIVERYKELPDVIVESYFSDNRLEVELKKIKISTLDRDSNEIIFDKDVSEVSEYIRGTSFKCDTRKALDNLKFKVLILMKILELVKSNNEDIEIVFNKVLPKKRKNYIANLLDSFNLRQKLGDTEPEMKLSDEIRLNIRNVFLSHMFNHEFNGVTINKNFKRVIDVDNYTKKRTDKPTAKELAEMADYDITDSDYDVSGNDNDVTGNSYDVSGDGNDVSGNDNDNTDDESLDLSAEDEDNTKITGKVLPPRDETVSMYEYLYMYDPSTYSKQNKNTAIDIVIDKNDNQVIDMKNVDGQSKSMDVDEEEAENAEVDKEEIMLIDDFESEEIKFSEKFFGDKPVDVNEDCDKKTNNNIDDMIYEVLLNTETSDEKPIVNISKSQVTNNLDIENEDETMREADLDNQTQENHEKEEFIEVINDESSKEISEKSSRIDDEEIIKRIDDIIKQENETDCDISFDKDDLVLSEENCDNQPLNVSHSETGHMENGVDATDMKNTEVNHVYIVSTHYPTEIITKEKAKEIQEIISEQIMLSKELPLLKCHGVQNGALIYTCHNKISFDFLENSIKDIGDLKVLNTVNVDKMAVKLFCLFDFDSVYLFNMIELYNKEISTKQWVVEKREFRDGYTIFVIKMDKESIDFIHSSDLALFAGVDKVEFSLIWE</sequence>
<dbReference type="Pfam" id="PF16012">
    <property type="entry name" value="DUF4780"/>
    <property type="match status" value="1"/>
</dbReference>
<name>A0A2A4JRY9_HELVI</name>
<dbReference type="SMART" id="SM00443">
    <property type="entry name" value="G_patch"/>
    <property type="match status" value="1"/>
</dbReference>